<gene>
    <name evidence="1" type="ORF">N7449_004547</name>
</gene>
<proteinExistence type="predicted"/>
<evidence type="ECO:0000313" key="1">
    <source>
        <dbReference type="EMBL" id="KAJ5202468.1"/>
    </source>
</evidence>
<dbReference type="PANTHER" id="PTHR43374:SF1">
    <property type="entry name" value="FLAVIN PRENYLTRANSFERASE PAD1, MITOCHONDRIAL"/>
    <property type="match status" value="1"/>
</dbReference>
<evidence type="ECO:0000313" key="2">
    <source>
        <dbReference type="Proteomes" id="UP001150942"/>
    </source>
</evidence>
<dbReference type="Proteomes" id="UP001150942">
    <property type="component" value="Unassembled WGS sequence"/>
</dbReference>
<sequence>MTAIFEDAVPLLRDKTHCRSLQDHLERLALNIHICYTICRLCRLILETASGEASSPDVDVDSIKVGGCIDCAGRAVESFLDVHRLAATHSRADILVKRLIAVLEREEQQSVRTTGGYGY</sequence>
<keyword evidence="2" id="KW-1185">Reference proteome</keyword>
<dbReference type="PANTHER" id="PTHR43374">
    <property type="entry name" value="FLAVIN PRENYLTRANSFERASE"/>
    <property type="match status" value="1"/>
</dbReference>
<protein>
    <submittedName>
        <fullName evidence="1">Uncharacterized protein</fullName>
    </submittedName>
</protein>
<dbReference type="AlphaFoldDB" id="A0A9W9MJK6"/>
<dbReference type="InterPro" id="IPR004507">
    <property type="entry name" value="UbiX-like"/>
</dbReference>
<name>A0A9W9MJK6_9EURO</name>
<reference evidence="1" key="2">
    <citation type="journal article" date="2023" name="IMA Fungus">
        <title>Comparative genomic study of the Penicillium genus elucidates a diverse pangenome and 15 lateral gene transfer events.</title>
        <authorList>
            <person name="Petersen C."/>
            <person name="Sorensen T."/>
            <person name="Nielsen M.R."/>
            <person name="Sondergaard T.E."/>
            <person name="Sorensen J.L."/>
            <person name="Fitzpatrick D.A."/>
            <person name="Frisvad J.C."/>
            <person name="Nielsen K.L."/>
        </authorList>
    </citation>
    <scope>NUCLEOTIDE SEQUENCE</scope>
    <source>
        <strain evidence="1">IBT 20477</strain>
    </source>
</reference>
<dbReference type="EMBL" id="JAPQKQ010000003">
    <property type="protein sequence ID" value="KAJ5202468.1"/>
    <property type="molecule type" value="Genomic_DNA"/>
</dbReference>
<comment type="caution">
    <text evidence="1">The sequence shown here is derived from an EMBL/GenBank/DDBJ whole genome shotgun (WGS) entry which is preliminary data.</text>
</comment>
<accession>A0A9W9MJK6</accession>
<dbReference type="GO" id="GO:0016831">
    <property type="term" value="F:carboxy-lyase activity"/>
    <property type="evidence" value="ECO:0007669"/>
    <property type="project" value="TreeGrafter"/>
</dbReference>
<organism evidence="1 2">
    <name type="scientific">Penicillium cf. viridicatum</name>
    <dbReference type="NCBI Taxonomy" id="2972119"/>
    <lineage>
        <taxon>Eukaryota</taxon>
        <taxon>Fungi</taxon>
        <taxon>Dikarya</taxon>
        <taxon>Ascomycota</taxon>
        <taxon>Pezizomycotina</taxon>
        <taxon>Eurotiomycetes</taxon>
        <taxon>Eurotiomycetidae</taxon>
        <taxon>Eurotiales</taxon>
        <taxon>Aspergillaceae</taxon>
        <taxon>Penicillium</taxon>
    </lineage>
</organism>
<dbReference type="OrthoDB" id="1747771at2759"/>
<reference evidence="1" key="1">
    <citation type="submission" date="2022-11" db="EMBL/GenBank/DDBJ databases">
        <authorList>
            <person name="Petersen C."/>
        </authorList>
    </citation>
    <scope>NUCLEOTIDE SEQUENCE</scope>
    <source>
        <strain evidence="1">IBT 20477</strain>
    </source>
</reference>